<name>A0ABQ5YHW3_9NEIS</name>
<accession>A0ABQ5YHW3</accession>
<evidence type="ECO:0000313" key="1">
    <source>
        <dbReference type="EMBL" id="GLR14244.1"/>
    </source>
</evidence>
<evidence type="ECO:0000313" key="2">
    <source>
        <dbReference type="Proteomes" id="UP001156706"/>
    </source>
</evidence>
<comment type="caution">
    <text evidence="1">The sequence shown here is derived from an EMBL/GenBank/DDBJ whole genome shotgun (WGS) entry which is preliminary data.</text>
</comment>
<dbReference type="EMBL" id="BSOG01000004">
    <property type="protein sequence ID" value="GLR14244.1"/>
    <property type="molecule type" value="Genomic_DNA"/>
</dbReference>
<dbReference type="Proteomes" id="UP001156706">
    <property type="component" value="Unassembled WGS sequence"/>
</dbReference>
<keyword evidence="2" id="KW-1185">Reference proteome</keyword>
<gene>
    <name evidence="1" type="ORF">GCM10007907_30340</name>
</gene>
<sequence>MNHTNESQSKAGSDAALAAWEIEKAYRLFYGSINSSSPTIDGNGFYLVMSYEGESYVRAYNAAIKEMLEKYGLPAWAPKSRAVAADLLPEFRAQATNGIELDLPVKQHRIVARRCIRMLEGKNGVIPIAYLHIPEREVVLIFSEMKDSTRRCDVVDLHYQCWMQSLSF</sequence>
<organism evidence="1 2">
    <name type="scientific">Chitinimonas prasina</name>
    <dbReference type="NCBI Taxonomy" id="1434937"/>
    <lineage>
        <taxon>Bacteria</taxon>
        <taxon>Pseudomonadati</taxon>
        <taxon>Pseudomonadota</taxon>
        <taxon>Betaproteobacteria</taxon>
        <taxon>Neisseriales</taxon>
        <taxon>Chitinibacteraceae</taxon>
        <taxon>Chitinimonas</taxon>
    </lineage>
</organism>
<protein>
    <submittedName>
        <fullName evidence="1">Uncharacterized protein</fullName>
    </submittedName>
</protein>
<proteinExistence type="predicted"/>
<reference evidence="2" key="1">
    <citation type="journal article" date="2019" name="Int. J. Syst. Evol. Microbiol.">
        <title>The Global Catalogue of Microorganisms (GCM) 10K type strain sequencing project: providing services to taxonomists for standard genome sequencing and annotation.</title>
        <authorList>
            <consortium name="The Broad Institute Genomics Platform"/>
            <consortium name="The Broad Institute Genome Sequencing Center for Infectious Disease"/>
            <person name="Wu L."/>
            <person name="Ma J."/>
        </authorList>
    </citation>
    <scope>NUCLEOTIDE SEQUENCE [LARGE SCALE GENOMIC DNA]</scope>
    <source>
        <strain evidence="2">NBRC 110044</strain>
    </source>
</reference>
<dbReference type="RefSeq" id="WP_284197327.1">
    <property type="nucleotide sequence ID" value="NZ_BSOG01000004.1"/>
</dbReference>